<dbReference type="InterPro" id="IPR037224">
    <property type="entry name" value="PapC_N_sf"/>
</dbReference>
<evidence type="ECO:0000313" key="2">
    <source>
        <dbReference type="Proteomes" id="UP000278587"/>
    </source>
</evidence>
<dbReference type="EMBL" id="RBOC01000131">
    <property type="protein sequence ID" value="RMM07849.1"/>
    <property type="molecule type" value="Genomic_DNA"/>
</dbReference>
<organism evidence="1 2">
    <name type="scientific">Pseudomonas caricapapayae</name>
    <dbReference type="NCBI Taxonomy" id="46678"/>
    <lineage>
        <taxon>Bacteria</taxon>
        <taxon>Pseudomonadati</taxon>
        <taxon>Pseudomonadota</taxon>
        <taxon>Gammaproteobacteria</taxon>
        <taxon>Pseudomonadales</taxon>
        <taxon>Pseudomonadaceae</taxon>
        <taxon>Pseudomonas</taxon>
    </lineage>
</organism>
<comment type="caution">
    <text evidence="1">The sequence shown here is derived from an EMBL/GenBank/DDBJ whole genome shotgun (WGS) entry which is preliminary data.</text>
</comment>
<evidence type="ECO:0000313" key="1">
    <source>
        <dbReference type="EMBL" id="RMM07849.1"/>
    </source>
</evidence>
<sequence length="148" mass="16113">MLFHIGPSRPGSRLRLTFLFIVSSGVPALQTAVAQAAQPVKFQSGFMRQDGMQNNATAEMALASLSNEQNLAPGRHLVSLFVNLEYVDEREVEFLAHPEDGRLDVPIAPVGMGTTVLDLSARYFQIDDTVDIQAGEAKGSLSFTISYQ</sequence>
<proteinExistence type="predicted"/>
<gene>
    <name evidence="1" type="ORF">ALQ84_02286</name>
</gene>
<dbReference type="Gene3D" id="3.10.20.410">
    <property type="match status" value="1"/>
</dbReference>
<dbReference type="SUPFAM" id="SSF141729">
    <property type="entry name" value="FimD N-terminal domain-like"/>
    <property type="match status" value="1"/>
</dbReference>
<dbReference type="Proteomes" id="UP000278587">
    <property type="component" value="Unassembled WGS sequence"/>
</dbReference>
<dbReference type="AlphaFoldDB" id="A0A0P9KUC5"/>
<reference evidence="1 2" key="1">
    <citation type="submission" date="2018-08" db="EMBL/GenBank/DDBJ databases">
        <title>Recombination of ecologically and evolutionarily significant loci maintains genetic cohesion in the Pseudomonas syringae species complex.</title>
        <authorList>
            <person name="Dillon M."/>
            <person name="Thakur S."/>
            <person name="Almeida R.N.D."/>
            <person name="Weir B.S."/>
            <person name="Guttman D.S."/>
        </authorList>
    </citation>
    <scope>NUCLEOTIDE SEQUENCE [LARGE SCALE GENOMIC DNA]</scope>
    <source>
        <strain evidence="1 2">ICMP 4086</strain>
    </source>
</reference>
<name>A0A0P9KUC5_9PSED</name>
<accession>A0A0P9KUC5</accession>
<protein>
    <submittedName>
        <fullName evidence="1">Fimbrial bioproteinsis outer membrane usher protein</fullName>
    </submittedName>
</protein>
<dbReference type="RefSeq" id="WP_055008928.1">
    <property type="nucleotide sequence ID" value="NZ_LJPW01000067.1"/>
</dbReference>